<protein>
    <recommendedName>
        <fullName evidence="4">MarR family transcriptional regulator</fullName>
    </recommendedName>
</protein>
<feature type="compositionally biased region" description="Gly residues" evidence="1">
    <location>
        <begin position="297"/>
        <end position="307"/>
    </location>
</feature>
<feature type="compositionally biased region" description="Basic and acidic residues" evidence="1">
    <location>
        <begin position="335"/>
        <end position="355"/>
    </location>
</feature>
<feature type="compositionally biased region" description="Basic and acidic residues" evidence="1">
    <location>
        <begin position="264"/>
        <end position="280"/>
    </location>
</feature>
<keyword evidence="3" id="KW-1185">Reference proteome</keyword>
<dbReference type="RefSeq" id="WP_345658811.1">
    <property type="nucleotide sequence ID" value="NZ_BAABKB010000074.1"/>
</dbReference>
<proteinExistence type="predicted"/>
<dbReference type="EMBL" id="BAABKB010000074">
    <property type="protein sequence ID" value="GAA5039949.1"/>
    <property type="molecule type" value="Genomic_DNA"/>
</dbReference>
<feature type="compositionally biased region" description="Low complexity" evidence="1">
    <location>
        <begin position="308"/>
        <end position="317"/>
    </location>
</feature>
<organism evidence="2 3">
    <name type="scientific">Streptomyces siamensis</name>
    <dbReference type="NCBI Taxonomy" id="1274986"/>
    <lineage>
        <taxon>Bacteria</taxon>
        <taxon>Bacillati</taxon>
        <taxon>Actinomycetota</taxon>
        <taxon>Actinomycetes</taxon>
        <taxon>Kitasatosporales</taxon>
        <taxon>Streptomycetaceae</taxon>
        <taxon>Streptomyces</taxon>
    </lineage>
</organism>
<accession>A0ABP9JSS0</accession>
<comment type="caution">
    <text evidence="2">The sequence shown here is derived from an EMBL/GenBank/DDBJ whole genome shotgun (WGS) entry which is preliminary data.</text>
</comment>
<feature type="compositionally biased region" description="Gly residues" evidence="1">
    <location>
        <begin position="318"/>
        <end position="329"/>
    </location>
</feature>
<feature type="compositionally biased region" description="Low complexity" evidence="1">
    <location>
        <begin position="286"/>
        <end position="296"/>
    </location>
</feature>
<evidence type="ECO:0000313" key="2">
    <source>
        <dbReference type="EMBL" id="GAA5039949.1"/>
    </source>
</evidence>
<feature type="compositionally biased region" description="Low complexity" evidence="1">
    <location>
        <begin position="427"/>
        <end position="439"/>
    </location>
</feature>
<feature type="compositionally biased region" description="Pro residues" evidence="1">
    <location>
        <begin position="524"/>
        <end position="533"/>
    </location>
</feature>
<name>A0ABP9JSS0_9ACTN</name>
<sequence length="575" mass="57863">MSGIRDSLGRVGFDLLSHALTECQDSRATGRLRVSGRPGGAFHLRDGLVVAVESPGAPGPEARLLRTGRVSGEQWAELLRENEGTRWPQAGLIAHGYAGAAQLRVVCVMATQDAAFAIVAGRVDGCAPLDAAEPSAPVAVGEPPGRLLQEATRKLAAVAALPCPVRPERERPVPTPAADGADALLPELQRELLAHADGRRTARDIAFATGLGVYTVTVAMARMLGDGLLELAGDSGAVAPISIQVTGPIAARTPPATGTPGHRPPQEESPGRTYAERTGADEPADAGGTRAEPAGAEPGGAEPGGADPGDAGPLDGDPAGGGPAEGGATGAEPTGTERPEAGRGGEDPADTDRSDAASTGAGSVGAERSEPGGGGEPVAGRSQESGTLPEPADAESPEAGGTLPESVDVERSQEGRTLPQPVGTERSAGGSTPPASPESAEADPADAGRADADPADAEWPYARWADAGWPEIRWPETGWPESEGTPAEQAGPGQSGTTAPGPEEPAVSEPSAGAEHTAGEPGSPGGPPSPHAPSLPRRKPGASGITETLAPETAGGSWKGFFRLRNRIWTPDSGT</sequence>
<dbReference type="Proteomes" id="UP001501759">
    <property type="component" value="Unassembled WGS sequence"/>
</dbReference>
<evidence type="ECO:0000313" key="3">
    <source>
        <dbReference type="Proteomes" id="UP001501759"/>
    </source>
</evidence>
<evidence type="ECO:0000256" key="1">
    <source>
        <dbReference type="SAM" id="MobiDB-lite"/>
    </source>
</evidence>
<evidence type="ECO:0008006" key="4">
    <source>
        <dbReference type="Google" id="ProtNLM"/>
    </source>
</evidence>
<feature type="region of interest" description="Disordered" evidence="1">
    <location>
        <begin position="249"/>
        <end position="560"/>
    </location>
</feature>
<reference evidence="3" key="1">
    <citation type="journal article" date="2019" name="Int. J. Syst. Evol. Microbiol.">
        <title>The Global Catalogue of Microorganisms (GCM) 10K type strain sequencing project: providing services to taxonomists for standard genome sequencing and annotation.</title>
        <authorList>
            <consortium name="The Broad Institute Genomics Platform"/>
            <consortium name="The Broad Institute Genome Sequencing Center for Infectious Disease"/>
            <person name="Wu L."/>
            <person name="Ma J."/>
        </authorList>
    </citation>
    <scope>NUCLEOTIDE SEQUENCE [LARGE SCALE GENOMIC DNA]</scope>
    <source>
        <strain evidence="3">JCM 18409</strain>
    </source>
</reference>
<gene>
    <name evidence="2" type="ORF">GCM10023335_89830</name>
</gene>